<dbReference type="GO" id="GO:0003677">
    <property type="term" value="F:DNA binding"/>
    <property type="evidence" value="ECO:0007669"/>
    <property type="project" value="UniProtKB-KW"/>
</dbReference>
<dbReference type="AlphaFoldDB" id="A0A7Y0EET6"/>
<protein>
    <submittedName>
        <fullName evidence="5">Site-specific integrase</fullName>
    </submittedName>
</protein>
<sequence>MQYRTIKNIKPGNNTTFSIANKICQILSVNINDIFDATEKSATLSERTILYHHRIISSILTCAVQWQFILNNPALRVKPPKVERKEAKHFDVDQVEYILELMENESIKYKAMVYLSIYGGMRAGELNGLEWSDLDFDNAVLRIQQSSQYIPGKGTFTKSTKNESSERLITLPNTVISVLREYKLWQNGIKADLDDLWVNSDRIFTKHNGEPIFPQTLGKWFSNFIKRHNNKILNDNTIAKKDKEKYLLDTVNFHGLRHTSASLLIGEGVDLAAVSKRLGHAEPSTTLKIYTHALQRADKEAANKLEHLFTKKEDNKKQG</sequence>
<dbReference type="InterPro" id="IPR010998">
    <property type="entry name" value="Integrase_recombinase_N"/>
</dbReference>
<name>A0A7Y0EET6_9CLOT</name>
<evidence type="ECO:0000313" key="6">
    <source>
        <dbReference type="Proteomes" id="UP000537131"/>
    </source>
</evidence>
<proteinExistence type="inferred from homology"/>
<dbReference type="EMBL" id="JABBNI010000010">
    <property type="protein sequence ID" value="NMM62061.1"/>
    <property type="molecule type" value="Genomic_DNA"/>
</dbReference>
<evidence type="ECO:0000313" key="5">
    <source>
        <dbReference type="EMBL" id="NMM62061.1"/>
    </source>
</evidence>
<dbReference type="SUPFAM" id="SSF56349">
    <property type="entry name" value="DNA breaking-rejoining enzymes"/>
    <property type="match status" value="1"/>
</dbReference>
<evidence type="ECO:0000256" key="2">
    <source>
        <dbReference type="ARBA" id="ARBA00023125"/>
    </source>
</evidence>
<gene>
    <name evidence="5" type="ORF">HBE96_05015</name>
</gene>
<dbReference type="PROSITE" id="PS51898">
    <property type="entry name" value="TYR_RECOMBINASE"/>
    <property type="match status" value="1"/>
</dbReference>
<keyword evidence="6" id="KW-1185">Reference proteome</keyword>
<dbReference type="GO" id="GO:0015074">
    <property type="term" value="P:DNA integration"/>
    <property type="evidence" value="ECO:0007669"/>
    <property type="project" value="InterPro"/>
</dbReference>
<feature type="domain" description="Tyr recombinase" evidence="4">
    <location>
        <begin position="85"/>
        <end position="303"/>
    </location>
</feature>
<keyword evidence="2" id="KW-0238">DNA-binding</keyword>
<comment type="similarity">
    <text evidence="1">Belongs to the 'phage' integrase family.</text>
</comment>
<dbReference type="CDD" id="cd01189">
    <property type="entry name" value="INT_ICEBs1_C_like"/>
    <property type="match status" value="1"/>
</dbReference>
<dbReference type="PANTHER" id="PTHR30349">
    <property type="entry name" value="PHAGE INTEGRASE-RELATED"/>
    <property type="match status" value="1"/>
</dbReference>
<dbReference type="InterPro" id="IPR050090">
    <property type="entry name" value="Tyrosine_recombinase_XerCD"/>
</dbReference>
<organism evidence="5 6">
    <name type="scientific">Clostridium muellerianum</name>
    <dbReference type="NCBI Taxonomy" id="2716538"/>
    <lineage>
        <taxon>Bacteria</taxon>
        <taxon>Bacillati</taxon>
        <taxon>Bacillota</taxon>
        <taxon>Clostridia</taxon>
        <taxon>Eubacteriales</taxon>
        <taxon>Clostridiaceae</taxon>
        <taxon>Clostridium</taxon>
    </lineage>
</organism>
<keyword evidence="3" id="KW-0233">DNA recombination</keyword>
<dbReference type="GO" id="GO:0006310">
    <property type="term" value="P:DNA recombination"/>
    <property type="evidence" value="ECO:0007669"/>
    <property type="project" value="UniProtKB-KW"/>
</dbReference>
<evidence type="ECO:0000259" key="4">
    <source>
        <dbReference type="PROSITE" id="PS51898"/>
    </source>
</evidence>
<evidence type="ECO:0000256" key="1">
    <source>
        <dbReference type="ARBA" id="ARBA00008857"/>
    </source>
</evidence>
<accession>A0A7Y0EET6</accession>
<dbReference type="PANTHER" id="PTHR30349:SF41">
    <property type="entry name" value="INTEGRASE_RECOMBINASE PROTEIN MJ0367-RELATED"/>
    <property type="match status" value="1"/>
</dbReference>
<dbReference type="InterPro" id="IPR002104">
    <property type="entry name" value="Integrase_catalytic"/>
</dbReference>
<reference evidence="5 6" key="1">
    <citation type="submission" date="2020-04" db="EMBL/GenBank/DDBJ databases">
        <authorList>
            <person name="Doyle D.A."/>
        </authorList>
    </citation>
    <scope>NUCLEOTIDE SEQUENCE [LARGE SCALE GENOMIC DNA]</scope>
    <source>
        <strain evidence="5 6">P21</strain>
    </source>
</reference>
<dbReference type="InterPro" id="IPR013762">
    <property type="entry name" value="Integrase-like_cat_sf"/>
</dbReference>
<dbReference type="Gene3D" id="1.10.150.130">
    <property type="match status" value="1"/>
</dbReference>
<dbReference type="Proteomes" id="UP000537131">
    <property type="component" value="Unassembled WGS sequence"/>
</dbReference>
<dbReference type="Gene3D" id="1.10.443.10">
    <property type="entry name" value="Intergrase catalytic core"/>
    <property type="match status" value="1"/>
</dbReference>
<comment type="caution">
    <text evidence="5">The sequence shown here is derived from an EMBL/GenBank/DDBJ whole genome shotgun (WGS) entry which is preliminary data.</text>
</comment>
<dbReference type="Pfam" id="PF00589">
    <property type="entry name" value="Phage_integrase"/>
    <property type="match status" value="1"/>
</dbReference>
<dbReference type="InterPro" id="IPR011010">
    <property type="entry name" value="DNA_brk_join_enz"/>
</dbReference>
<reference evidence="5 6" key="2">
    <citation type="submission" date="2020-06" db="EMBL/GenBank/DDBJ databases">
        <title>Complete Genome Sequence of Clostridium muelleri sp. nov. P21T, an Acid-Alcohol Producing Acetogen Isolated from Old Hay.</title>
        <authorList>
            <person name="Duncan K.E."/>
            <person name="Tanner R.S."/>
        </authorList>
    </citation>
    <scope>NUCLEOTIDE SEQUENCE [LARGE SCALE GENOMIC DNA]</scope>
    <source>
        <strain evidence="5 6">P21</strain>
    </source>
</reference>
<evidence type="ECO:0000256" key="3">
    <source>
        <dbReference type="ARBA" id="ARBA00023172"/>
    </source>
</evidence>